<dbReference type="GO" id="GO:0003677">
    <property type="term" value="F:DNA binding"/>
    <property type="evidence" value="ECO:0007669"/>
    <property type="project" value="UniProtKB-KW"/>
</dbReference>
<feature type="compositionally biased region" description="Basic and acidic residues" evidence="5">
    <location>
        <begin position="367"/>
        <end position="381"/>
    </location>
</feature>
<dbReference type="GeneID" id="27345590"/>
<keyword evidence="2" id="KW-0238">DNA-binding</keyword>
<dbReference type="InterPro" id="IPR011004">
    <property type="entry name" value="Trimer_LpxA-like_sf"/>
</dbReference>
<feature type="compositionally biased region" description="Polar residues" evidence="5">
    <location>
        <begin position="29"/>
        <end position="38"/>
    </location>
</feature>
<evidence type="ECO:0000256" key="2">
    <source>
        <dbReference type="ARBA" id="ARBA00023125"/>
    </source>
</evidence>
<keyword evidence="4" id="KW-0539">Nucleus</keyword>
<dbReference type="PANTHER" id="PTHR23416:SF76">
    <property type="entry name" value="ZN(II)2CYS6 TRANSCRIPTION FACTOR (EUROFUNG)"/>
    <property type="match status" value="1"/>
</dbReference>
<keyword evidence="8" id="KW-1185">Reference proteome</keyword>
<dbReference type="RefSeq" id="XP_016250888.1">
    <property type="nucleotide sequence ID" value="XM_016393369.1"/>
</dbReference>
<evidence type="ECO:0000313" key="7">
    <source>
        <dbReference type="EMBL" id="KIW30672.1"/>
    </source>
</evidence>
<dbReference type="EMBL" id="KN847042">
    <property type="protein sequence ID" value="KIW30672.1"/>
    <property type="molecule type" value="Genomic_DNA"/>
</dbReference>
<feature type="compositionally biased region" description="Polar residues" evidence="5">
    <location>
        <begin position="468"/>
        <end position="481"/>
    </location>
</feature>
<dbReference type="InterPro" id="IPR001451">
    <property type="entry name" value="Hexapep"/>
</dbReference>
<dbReference type="SMART" id="SM00066">
    <property type="entry name" value="GAL4"/>
    <property type="match status" value="1"/>
</dbReference>
<feature type="compositionally biased region" description="Low complexity" evidence="5">
    <location>
        <begin position="421"/>
        <end position="450"/>
    </location>
</feature>
<dbReference type="VEuPathDB" id="FungiDB:PV07_06396"/>
<feature type="compositionally biased region" description="Basic and acidic residues" evidence="5">
    <location>
        <begin position="81"/>
        <end position="103"/>
    </location>
</feature>
<feature type="compositionally biased region" description="Low complexity" evidence="5">
    <location>
        <begin position="397"/>
        <end position="414"/>
    </location>
</feature>
<evidence type="ECO:0000256" key="5">
    <source>
        <dbReference type="SAM" id="MobiDB-lite"/>
    </source>
</evidence>
<dbReference type="SUPFAM" id="SSF51161">
    <property type="entry name" value="Trimeric LpxA-like enzymes"/>
    <property type="match status" value="1"/>
</dbReference>
<keyword evidence="1" id="KW-0805">Transcription regulation</keyword>
<feature type="compositionally biased region" description="Pro residues" evidence="5">
    <location>
        <begin position="451"/>
        <end position="465"/>
    </location>
</feature>
<dbReference type="AlphaFoldDB" id="A0A0D2AZD6"/>
<dbReference type="PANTHER" id="PTHR23416">
    <property type="entry name" value="SIALIC ACID SYNTHASE-RELATED"/>
    <property type="match status" value="1"/>
</dbReference>
<dbReference type="PROSITE" id="PS50048">
    <property type="entry name" value="ZN2_CY6_FUNGAL_2"/>
    <property type="match status" value="1"/>
</dbReference>
<dbReference type="Proteomes" id="UP000054466">
    <property type="component" value="Unassembled WGS sequence"/>
</dbReference>
<keyword evidence="3" id="KW-0804">Transcription</keyword>
<evidence type="ECO:0000313" key="8">
    <source>
        <dbReference type="Proteomes" id="UP000054466"/>
    </source>
</evidence>
<dbReference type="PROSITE" id="PS00463">
    <property type="entry name" value="ZN2_CY6_FUNGAL_1"/>
    <property type="match status" value="1"/>
</dbReference>
<evidence type="ECO:0000256" key="4">
    <source>
        <dbReference type="ARBA" id="ARBA00023242"/>
    </source>
</evidence>
<protein>
    <recommendedName>
        <fullName evidence="6">Zn(2)-C6 fungal-type domain-containing protein</fullName>
    </recommendedName>
</protein>
<dbReference type="STRING" id="569365.A0A0D2AZD6"/>
<sequence length="692" mass="75799">MAPPPSQKSDNDLTPSPDEGSRGFVAVNHASSNESEASLDSRHSSPHDLPLREEPMPRTSGSTYPPPHAQERAGHRRKRSGSGEDDHYLERRRYEYSPREGPEPQHMANRALRALGNADHNATSAFYQNDAKQNGHTWHAEKPVQPASAINGHRVSTSESQHAEMLLQEAGASEAQPPSWGPDYHSRPNGPLNHDQYGHPESGTGAPTVAPKRKRNFSNRTKTGCLTCRQRKKKCDEGQPTCENCHRGGFTCKGYNVNRRAAPTKPTPIRGPVPLQSRDGPGDVSEASPYQGPHMEYPGPLQRQDSIQSRPMPIGGGEGQHPLSYEMSPQRNEPPGRPLRPSQHTPWPPAQSQSSYTEHLPPLSDLNRPEPHSGAHPREMSRVPPPQGTTYPPSQAPLGPHPQQHFPPQHAGPQSAGPSVAHQPAAGPSQQQPQWHQPQQHQQPPYGHAYGPPPHGPPQPLPAHPTVPTHTRMASSSSNFKISGHEDVEKSRMLRNVGYAHNDPTLSYERQRCEQALRRYKKACRPDSGISDLEIRNLLERIIDPSQDTTNRFPSQNHSKGILGLGVKVEAPFFCTYGYNLHIRDDCYIGPRCKFDDAALIDIGPRTIISQDVSILTSDQDGDLVNRKGTNGLWVAKKVEIAAGVIIGANAVICPGVSIGEGVTVQPGSVVRKSLPSNKICRVPDHIILDAS</sequence>
<dbReference type="InterPro" id="IPR051159">
    <property type="entry name" value="Hexapeptide_acetyltransf"/>
</dbReference>
<dbReference type="Gene3D" id="4.10.240.10">
    <property type="entry name" value="Zn(2)-C6 fungal-type DNA-binding domain"/>
    <property type="match status" value="1"/>
</dbReference>
<dbReference type="GO" id="GO:0008270">
    <property type="term" value="F:zinc ion binding"/>
    <property type="evidence" value="ECO:0007669"/>
    <property type="project" value="InterPro"/>
</dbReference>
<dbReference type="Pfam" id="PF00172">
    <property type="entry name" value="Zn_clus"/>
    <property type="match status" value="1"/>
</dbReference>
<name>A0A0D2AZD6_9EURO</name>
<dbReference type="GO" id="GO:0008374">
    <property type="term" value="F:O-acyltransferase activity"/>
    <property type="evidence" value="ECO:0007669"/>
    <property type="project" value="TreeGrafter"/>
</dbReference>
<feature type="compositionally biased region" description="Basic and acidic residues" evidence="5">
    <location>
        <begin position="39"/>
        <end position="56"/>
    </location>
</feature>
<accession>A0A0D2AZD6</accession>
<feature type="region of interest" description="Disordered" evidence="5">
    <location>
        <begin position="1"/>
        <end position="109"/>
    </location>
</feature>
<dbReference type="CDD" id="cd00067">
    <property type="entry name" value="GAL4"/>
    <property type="match status" value="1"/>
</dbReference>
<gene>
    <name evidence="7" type="ORF">PV07_06396</name>
</gene>
<dbReference type="OrthoDB" id="25818at2759"/>
<evidence type="ECO:0000259" key="6">
    <source>
        <dbReference type="PROSITE" id="PS50048"/>
    </source>
</evidence>
<dbReference type="GO" id="GO:0000981">
    <property type="term" value="F:DNA-binding transcription factor activity, RNA polymerase II-specific"/>
    <property type="evidence" value="ECO:0007669"/>
    <property type="project" value="InterPro"/>
</dbReference>
<feature type="region of interest" description="Disordered" evidence="5">
    <location>
        <begin position="130"/>
        <end position="217"/>
    </location>
</feature>
<feature type="domain" description="Zn(2)-C6 fungal-type" evidence="6">
    <location>
        <begin position="224"/>
        <end position="252"/>
    </location>
</feature>
<dbReference type="InterPro" id="IPR001138">
    <property type="entry name" value="Zn2Cys6_DnaBD"/>
</dbReference>
<proteinExistence type="predicted"/>
<reference evidence="7 8" key="1">
    <citation type="submission" date="2015-01" db="EMBL/GenBank/DDBJ databases">
        <title>The Genome Sequence of Cladophialophora immunda CBS83496.</title>
        <authorList>
            <consortium name="The Broad Institute Genomics Platform"/>
            <person name="Cuomo C."/>
            <person name="de Hoog S."/>
            <person name="Gorbushina A."/>
            <person name="Stielow B."/>
            <person name="Teixiera M."/>
            <person name="Abouelleil A."/>
            <person name="Chapman S.B."/>
            <person name="Priest M."/>
            <person name="Young S.K."/>
            <person name="Wortman J."/>
            <person name="Nusbaum C."/>
            <person name="Birren B."/>
        </authorList>
    </citation>
    <scope>NUCLEOTIDE SEQUENCE [LARGE SCALE GENOMIC DNA]</scope>
    <source>
        <strain evidence="7 8">CBS 83496</strain>
    </source>
</reference>
<dbReference type="Pfam" id="PF00132">
    <property type="entry name" value="Hexapep"/>
    <property type="match status" value="1"/>
</dbReference>
<evidence type="ECO:0000256" key="3">
    <source>
        <dbReference type="ARBA" id="ARBA00023163"/>
    </source>
</evidence>
<feature type="compositionally biased region" description="Polar residues" evidence="5">
    <location>
        <begin position="342"/>
        <end position="357"/>
    </location>
</feature>
<organism evidence="7 8">
    <name type="scientific">Cladophialophora immunda</name>
    <dbReference type="NCBI Taxonomy" id="569365"/>
    <lineage>
        <taxon>Eukaryota</taxon>
        <taxon>Fungi</taxon>
        <taxon>Dikarya</taxon>
        <taxon>Ascomycota</taxon>
        <taxon>Pezizomycotina</taxon>
        <taxon>Eurotiomycetes</taxon>
        <taxon>Chaetothyriomycetidae</taxon>
        <taxon>Chaetothyriales</taxon>
        <taxon>Herpotrichiellaceae</taxon>
        <taxon>Cladophialophora</taxon>
    </lineage>
</organism>
<dbReference type="InterPro" id="IPR036864">
    <property type="entry name" value="Zn2-C6_fun-type_DNA-bd_sf"/>
</dbReference>
<evidence type="ECO:0000256" key="1">
    <source>
        <dbReference type="ARBA" id="ARBA00023015"/>
    </source>
</evidence>
<dbReference type="Gene3D" id="2.160.10.10">
    <property type="entry name" value="Hexapeptide repeat proteins"/>
    <property type="match status" value="1"/>
</dbReference>
<dbReference type="SUPFAM" id="SSF57701">
    <property type="entry name" value="Zn2/Cys6 DNA-binding domain"/>
    <property type="match status" value="1"/>
</dbReference>
<feature type="region of interest" description="Disordered" evidence="5">
    <location>
        <begin position="229"/>
        <end position="487"/>
    </location>
</feature>